<dbReference type="InterPro" id="IPR045864">
    <property type="entry name" value="aa-tRNA-synth_II/BPL/LPL"/>
</dbReference>
<accession>A0A6B9FEL0</accession>
<evidence type="ECO:0000313" key="2">
    <source>
        <dbReference type="EMBL" id="QGX95280.1"/>
    </source>
</evidence>
<dbReference type="AlphaFoldDB" id="A0A6B9FEL0"/>
<feature type="domain" description="BPL/LPL catalytic" evidence="1">
    <location>
        <begin position="27"/>
        <end position="221"/>
    </location>
</feature>
<dbReference type="PROSITE" id="PS51733">
    <property type="entry name" value="BPL_LPL_CATALYTIC"/>
    <property type="match status" value="1"/>
</dbReference>
<keyword evidence="3" id="KW-1185">Reference proteome</keyword>
<name>A0A6B9FEL0_9EURY</name>
<reference evidence="2 3" key="1">
    <citation type="submission" date="2018-12" db="EMBL/GenBank/DDBJ databases">
        <title>Complete genome sequence of Haloplanus rallus MBLA0036.</title>
        <authorList>
            <person name="Nam Y.-d."/>
            <person name="Kang J."/>
            <person name="Chung W.-H."/>
            <person name="Park Y.S."/>
        </authorList>
    </citation>
    <scope>NUCLEOTIDE SEQUENCE [LARGE SCALE GENOMIC DNA]</scope>
    <source>
        <strain evidence="2 3">MBLA0036</strain>
    </source>
</reference>
<dbReference type="Pfam" id="PF21948">
    <property type="entry name" value="LplA-B_cat"/>
    <property type="match status" value="1"/>
</dbReference>
<dbReference type="RefSeq" id="WP_157689739.1">
    <property type="nucleotide sequence ID" value="NZ_CP034345.1"/>
</dbReference>
<proteinExistence type="predicted"/>
<evidence type="ECO:0000259" key="1">
    <source>
        <dbReference type="PROSITE" id="PS51733"/>
    </source>
</evidence>
<keyword evidence="2" id="KW-0436">Ligase</keyword>
<dbReference type="GeneID" id="43370072"/>
<dbReference type="EMBL" id="CP034345">
    <property type="protein sequence ID" value="QGX95280.1"/>
    <property type="molecule type" value="Genomic_DNA"/>
</dbReference>
<protein>
    <submittedName>
        <fullName evidence="2">Lipoate--protein ligase family protein</fullName>
    </submittedName>
</protein>
<dbReference type="OrthoDB" id="192160at2157"/>
<sequence length="225" mass="23415">MRVLRGRAATVEADRGRTGAMLARTGATGEPAVRVWTPHRQVAFGRRDAAESGYDRARAVARERGFEPIERRVGGRAVAHTGSTLAFARAVPVADARAGLADRYEATADRVRRALSAVGVETAAGEPPASFCPGSHSLRAGGKVVGIAQRVRTDAALVAGCVVVADREELASVLAPVYDALGQPFDPGSVGSVAAAGGPSDPEQVRTAVERELIDGDATVRRRAV</sequence>
<gene>
    <name evidence="2" type="ORF">EI982_10985</name>
</gene>
<dbReference type="SUPFAM" id="SSF55681">
    <property type="entry name" value="Class II aaRS and biotin synthetases"/>
    <property type="match status" value="1"/>
</dbReference>
<dbReference type="Proteomes" id="UP000428325">
    <property type="component" value="Chromosome"/>
</dbReference>
<evidence type="ECO:0000313" key="3">
    <source>
        <dbReference type="Proteomes" id="UP000428325"/>
    </source>
</evidence>
<dbReference type="KEGG" id="hra:EI982_10985"/>
<dbReference type="InterPro" id="IPR004143">
    <property type="entry name" value="BPL_LPL_catalytic"/>
</dbReference>
<dbReference type="Gene3D" id="3.30.930.10">
    <property type="entry name" value="Bira Bifunctional Protein, Domain 2"/>
    <property type="match status" value="1"/>
</dbReference>
<dbReference type="GO" id="GO:0016874">
    <property type="term" value="F:ligase activity"/>
    <property type="evidence" value="ECO:0007669"/>
    <property type="project" value="UniProtKB-KW"/>
</dbReference>
<organism evidence="2 3">
    <name type="scientific">Haloplanus rallus</name>
    <dbReference type="NCBI Taxonomy" id="1816183"/>
    <lineage>
        <taxon>Archaea</taxon>
        <taxon>Methanobacteriati</taxon>
        <taxon>Methanobacteriota</taxon>
        <taxon>Stenosarchaea group</taxon>
        <taxon>Halobacteria</taxon>
        <taxon>Halobacteriales</taxon>
        <taxon>Haloferacaceae</taxon>
        <taxon>Haloplanus</taxon>
    </lineage>
</organism>